<dbReference type="AlphaFoldDB" id="A0A9W8MC34"/>
<comment type="caution">
    <text evidence="1">The sequence shown here is derived from an EMBL/GenBank/DDBJ whole genome shotgun (WGS) entry which is preliminary data.</text>
</comment>
<keyword evidence="2" id="KW-1185">Reference proteome</keyword>
<sequence length="108" mass="12374">MDVPVVPVPIKRKVLMLSKLELVLTISVESAPEPALNLPWAHLKTLHDRLGDRCITLVDSQPKELRMLDRFVTNPDRFPLHMLSTANIQTLRFEFLHMDAAFNSAWTN</sequence>
<gene>
    <name evidence="1" type="ORF">H1R20_g10581</name>
</gene>
<organism evidence="1 2">
    <name type="scientific">Candolleomyces eurysporus</name>
    <dbReference type="NCBI Taxonomy" id="2828524"/>
    <lineage>
        <taxon>Eukaryota</taxon>
        <taxon>Fungi</taxon>
        <taxon>Dikarya</taxon>
        <taxon>Basidiomycota</taxon>
        <taxon>Agaricomycotina</taxon>
        <taxon>Agaricomycetes</taxon>
        <taxon>Agaricomycetidae</taxon>
        <taxon>Agaricales</taxon>
        <taxon>Agaricineae</taxon>
        <taxon>Psathyrellaceae</taxon>
        <taxon>Candolleomyces</taxon>
    </lineage>
</organism>
<reference evidence="1" key="1">
    <citation type="submission" date="2022-06" db="EMBL/GenBank/DDBJ databases">
        <title>Genome Sequence of Candolleomyces eurysporus.</title>
        <authorList>
            <person name="Buettner E."/>
        </authorList>
    </citation>
    <scope>NUCLEOTIDE SEQUENCE</scope>
    <source>
        <strain evidence="1">VTCC 930004</strain>
    </source>
</reference>
<dbReference type="Proteomes" id="UP001140091">
    <property type="component" value="Unassembled WGS sequence"/>
</dbReference>
<evidence type="ECO:0000313" key="1">
    <source>
        <dbReference type="EMBL" id="KAJ2926525.1"/>
    </source>
</evidence>
<feature type="non-terminal residue" evidence="1">
    <location>
        <position position="1"/>
    </location>
</feature>
<protein>
    <submittedName>
        <fullName evidence="1">Uncharacterized protein</fullName>
    </submittedName>
</protein>
<dbReference type="EMBL" id="JANBPK010001056">
    <property type="protein sequence ID" value="KAJ2926525.1"/>
    <property type="molecule type" value="Genomic_DNA"/>
</dbReference>
<accession>A0A9W8MC34</accession>
<name>A0A9W8MC34_9AGAR</name>
<proteinExistence type="predicted"/>
<evidence type="ECO:0000313" key="2">
    <source>
        <dbReference type="Proteomes" id="UP001140091"/>
    </source>
</evidence>